<dbReference type="EMBL" id="WTFF01000055">
    <property type="protein sequence ID" value="MBW5482353.1"/>
    <property type="molecule type" value="Genomic_DNA"/>
</dbReference>
<sequence>MRASVLRDLRRSARSRAAAQAAGRRPQPETVTRRVEIRTLARYLRDPFVARWAAYDEGRARRRLRDATTALVRLARTDPRALADADIPPARHRRAGLWLA</sequence>
<evidence type="ECO:0000256" key="1">
    <source>
        <dbReference type="SAM" id="MobiDB-lite"/>
    </source>
</evidence>
<name>A0ABS6Z3L9_9ACTN</name>
<dbReference type="Proteomes" id="UP000812013">
    <property type="component" value="Unassembled WGS sequence"/>
</dbReference>
<evidence type="ECO:0000313" key="2">
    <source>
        <dbReference type="EMBL" id="MBW5482353.1"/>
    </source>
</evidence>
<feature type="compositionally biased region" description="Low complexity" evidence="1">
    <location>
        <begin position="15"/>
        <end position="25"/>
    </location>
</feature>
<proteinExistence type="predicted"/>
<reference evidence="2 3" key="1">
    <citation type="submission" date="2019-12" db="EMBL/GenBank/DDBJ databases">
        <title>Genome sequence of Streptomyces bambusae.</title>
        <authorList>
            <person name="Bansal K."/>
            <person name="Choksket S."/>
            <person name="Korpole S."/>
            <person name="Patil P.B."/>
        </authorList>
    </citation>
    <scope>NUCLEOTIDE SEQUENCE [LARGE SCALE GENOMIC DNA]</scope>
    <source>
        <strain evidence="2 3">SK60</strain>
    </source>
</reference>
<protein>
    <submittedName>
        <fullName evidence="2">Uncharacterized protein</fullName>
    </submittedName>
</protein>
<gene>
    <name evidence="2" type="ORF">GPJ59_10770</name>
</gene>
<feature type="compositionally biased region" description="Basic and acidic residues" evidence="1">
    <location>
        <begin position="1"/>
        <end position="11"/>
    </location>
</feature>
<comment type="caution">
    <text evidence="2">The sequence shown here is derived from an EMBL/GenBank/DDBJ whole genome shotgun (WGS) entry which is preliminary data.</text>
</comment>
<accession>A0ABS6Z3L9</accession>
<organism evidence="2 3">
    <name type="scientific">Streptomyces bambusae</name>
    <dbReference type="NCBI Taxonomy" id="1550616"/>
    <lineage>
        <taxon>Bacteria</taxon>
        <taxon>Bacillati</taxon>
        <taxon>Actinomycetota</taxon>
        <taxon>Actinomycetes</taxon>
        <taxon>Kitasatosporales</taxon>
        <taxon>Streptomycetaceae</taxon>
        <taxon>Streptomyces</taxon>
    </lineage>
</organism>
<evidence type="ECO:0000313" key="3">
    <source>
        <dbReference type="Proteomes" id="UP000812013"/>
    </source>
</evidence>
<feature type="region of interest" description="Disordered" evidence="1">
    <location>
        <begin position="1"/>
        <end position="31"/>
    </location>
</feature>
<keyword evidence="3" id="KW-1185">Reference proteome</keyword>